<evidence type="ECO:0000313" key="3">
    <source>
        <dbReference type="EMBL" id="KAB1857888.1"/>
    </source>
</evidence>
<sequence>MDTVKGHTLFNNDQVMQNIGARLIDYKDCYAKVELLVEKRHTQGHGTCHGGIIFTLADGAFAVACNTGDYPAVGQHCNISYIKPGRIGDVLTATAELRSQAGRSEFYDIQVVNQKQETIAEFRGVSRMLVPTKKEQS</sequence>
<dbReference type="Proteomes" id="UP000325788">
    <property type="component" value="Unassembled WGS sequence"/>
</dbReference>
<dbReference type="NCBIfam" id="TIGR02286">
    <property type="entry name" value="PaaD"/>
    <property type="match status" value="1"/>
</dbReference>
<evidence type="ECO:0000313" key="4">
    <source>
        <dbReference type="Proteomes" id="UP000325788"/>
    </source>
</evidence>
<dbReference type="InterPro" id="IPR006683">
    <property type="entry name" value="Thioestr_dom"/>
</dbReference>
<dbReference type="RefSeq" id="WP_151504086.1">
    <property type="nucleotide sequence ID" value="NZ_VXLD01000002.1"/>
</dbReference>
<dbReference type="CDD" id="cd03443">
    <property type="entry name" value="PaaI_thioesterase"/>
    <property type="match status" value="1"/>
</dbReference>
<gene>
    <name evidence="3" type="primary">paaI</name>
    <name evidence="3" type="ORF">F4W09_03910</name>
</gene>
<dbReference type="InterPro" id="IPR052723">
    <property type="entry name" value="Acyl-CoA_thioesterase_PaaI"/>
</dbReference>
<dbReference type="AlphaFoldDB" id="A0A5N4WNB1"/>
<dbReference type="Pfam" id="PF03061">
    <property type="entry name" value="4HBT"/>
    <property type="match status" value="1"/>
</dbReference>
<protein>
    <submittedName>
        <fullName evidence="3">Hydroxyphenylacetyl-CoA thioesterase PaaI</fullName>
    </submittedName>
</protein>
<dbReference type="EMBL" id="VXLD01000002">
    <property type="protein sequence ID" value="KAB1857888.1"/>
    <property type="molecule type" value="Genomic_DNA"/>
</dbReference>
<organism evidence="3 4">
    <name type="scientific">Acinetobacter tandoii</name>
    <dbReference type="NCBI Taxonomy" id="202954"/>
    <lineage>
        <taxon>Bacteria</taxon>
        <taxon>Pseudomonadati</taxon>
        <taxon>Pseudomonadota</taxon>
        <taxon>Gammaproteobacteria</taxon>
        <taxon>Moraxellales</taxon>
        <taxon>Moraxellaceae</taxon>
        <taxon>Acinetobacter</taxon>
    </lineage>
</organism>
<evidence type="ECO:0000259" key="2">
    <source>
        <dbReference type="Pfam" id="PF03061"/>
    </source>
</evidence>
<dbReference type="Gene3D" id="3.10.129.10">
    <property type="entry name" value="Hotdog Thioesterase"/>
    <property type="match status" value="1"/>
</dbReference>
<comment type="caution">
    <text evidence="3">The sequence shown here is derived from an EMBL/GenBank/DDBJ whole genome shotgun (WGS) entry which is preliminary data.</text>
</comment>
<accession>A0A5N4WNB1</accession>
<evidence type="ECO:0000256" key="1">
    <source>
        <dbReference type="ARBA" id="ARBA00022801"/>
    </source>
</evidence>
<dbReference type="GO" id="GO:0016289">
    <property type="term" value="F:acyl-CoA hydrolase activity"/>
    <property type="evidence" value="ECO:0007669"/>
    <property type="project" value="UniProtKB-ARBA"/>
</dbReference>
<dbReference type="PANTHER" id="PTHR42856">
    <property type="entry name" value="ACYL-COENZYME A THIOESTERASE PAAI"/>
    <property type="match status" value="1"/>
</dbReference>
<dbReference type="InterPro" id="IPR011973">
    <property type="entry name" value="PaaD"/>
</dbReference>
<keyword evidence="1" id="KW-0378">Hydrolase</keyword>
<name>A0A5N4WNB1_9GAMM</name>
<dbReference type="PANTHER" id="PTHR42856:SF1">
    <property type="entry name" value="ACYL-COENZYME A THIOESTERASE PAAI"/>
    <property type="match status" value="1"/>
</dbReference>
<dbReference type="SUPFAM" id="SSF54637">
    <property type="entry name" value="Thioesterase/thiol ester dehydrase-isomerase"/>
    <property type="match status" value="1"/>
</dbReference>
<proteinExistence type="predicted"/>
<dbReference type="InterPro" id="IPR003736">
    <property type="entry name" value="PAAI_dom"/>
</dbReference>
<feature type="domain" description="Thioesterase" evidence="2">
    <location>
        <begin position="45"/>
        <end position="119"/>
    </location>
</feature>
<reference evidence="3 4" key="1">
    <citation type="submission" date="2019-09" db="EMBL/GenBank/DDBJ databases">
        <title>Draft genome sequence of Acinetobacter tandoii W4-4-4 isolated from environmental water sample.</title>
        <authorList>
            <person name="Wee S.K."/>
            <person name="Yan B."/>
            <person name="Mustaffa S.B."/>
            <person name="Yap E.P.H."/>
        </authorList>
    </citation>
    <scope>NUCLEOTIDE SEQUENCE [LARGE SCALE GENOMIC DNA]</scope>
    <source>
        <strain evidence="3 4">W4-4-4</strain>
    </source>
</reference>
<dbReference type="NCBIfam" id="TIGR00369">
    <property type="entry name" value="unchar_dom_1"/>
    <property type="match status" value="1"/>
</dbReference>
<dbReference type="InterPro" id="IPR029069">
    <property type="entry name" value="HotDog_dom_sf"/>
</dbReference>